<dbReference type="AlphaFoldDB" id="A0ABD3JL47"/>
<comment type="caution">
    <text evidence="2">The sequence shown here is derived from an EMBL/GenBank/DDBJ whole genome shotgun (WGS) entry which is preliminary data.</text>
</comment>
<sequence length="237" mass="27267">MKRTWKRKQRAEDIQEGKEVSMRPDAEATQEERRGERRPPLLVVSFVRKAANSDSLIGIEELCNRIYGGVFMNPNKLKFWVDQDLEKHCFLLLAQELSITWIDNEQYWGWIDQKEKCRHTRGRAVGGVCWLSIWGKFKTIMLSPKTTYEVAFVVKMNKNSRGWHAPVNLNLTLPDGTTQGRIENLDKKQKDGWIDILAGTFMTNAKNIGEISFSFSETGGHWKSGLLIKGVVLRPKD</sequence>
<evidence type="ECO:0000313" key="2">
    <source>
        <dbReference type="EMBL" id="KAL3726172.1"/>
    </source>
</evidence>
<evidence type="ECO:0000256" key="1">
    <source>
        <dbReference type="SAM" id="MobiDB-lite"/>
    </source>
</evidence>
<organism evidence="2 3">
    <name type="scientific">Eucalyptus globulus</name>
    <name type="common">Tasmanian blue gum</name>
    <dbReference type="NCBI Taxonomy" id="34317"/>
    <lineage>
        <taxon>Eukaryota</taxon>
        <taxon>Viridiplantae</taxon>
        <taxon>Streptophyta</taxon>
        <taxon>Embryophyta</taxon>
        <taxon>Tracheophyta</taxon>
        <taxon>Spermatophyta</taxon>
        <taxon>Magnoliopsida</taxon>
        <taxon>eudicotyledons</taxon>
        <taxon>Gunneridae</taxon>
        <taxon>Pentapetalae</taxon>
        <taxon>rosids</taxon>
        <taxon>malvids</taxon>
        <taxon>Myrtales</taxon>
        <taxon>Myrtaceae</taxon>
        <taxon>Myrtoideae</taxon>
        <taxon>Eucalypteae</taxon>
        <taxon>Eucalyptus</taxon>
    </lineage>
</organism>
<dbReference type="InterPro" id="IPR025886">
    <property type="entry name" value="PP2-like"/>
</dbReference>
<evidence type="ECO:0000313" key="3">
    <source>
        <dbReference type="Proteomes" id="UP001634007"/>
    </source>
</evidence>
<protein>
    <submittedName>
        <fullName evidence="2">Uncharacterized protein</fullName>
    </submittedName>
</protein>
<gene>
    <name evidence="2" type="ORF">ACJRO7_031116</name>
</gene>
<name>A0ABD3JL47_EUCGL</name>
<feature type="compositionally biased region" description="Basic and acidic residues" evidence="1">
    <location>
        <begin position="10"/>
        <end position="36"/>
    </location>
</feature>
<keyword evidence="3" id="KW-1185">Reference proteome</keyword>
<dbReference type="PANTHER" id="PTHR48478:SF1">
    <property type="entry name" value="LECTIN-LIKE"/>
    <property type="match status" value="1"/>
</dbReference>
<accession>A0ABD3JL47</accession>
<dbReference type="Proteomes" id="UP001634007">
    <property type="component" value="Unassembled WGS sequence"/>
</dbReference>
<dbReference type="EMBL" id="JBJKBG010000008">
    <property type="protein sequence ID" value="KAL3726172.1"/>
    <property type="molecule type" value="Genomic_DNA"/>
</dbReference>
<dbReference type="PANTHER" id="PTHR48478">
    <property type="entry name" value="LECTIN-LIKE"/>
    <property type="match status" value="1"/>
</dbReference>
<dbReference type="InterPro" id="IPR052147">
    <property type="entry name" value="PP2-like/Lectin"/>
</dbReference>
<proteinExistence type="predicted"/>
<dbReference type="Pfam" id="PF14299">
    <property type="entry name" value="PP2"/>
    <property type="match status" value="1"/>
</dbReference>
<reference evidence="2 3" key="1">
    <citation type="submission" date="2024-11" db="EMBL/GenBank/DDBJ databases">
        <title>Chromosome-level genome assembly of Eucalyptus globulus Labill. provides insights into its genome evolution.</title>
        <authorList>
            <person name="Li X."/>
        </authorList>
    </citation>
    <scope>NUCLEOTIDE SEQUENCE [LARGE SCALE GENOMIC DNA]</scope>
    <source>
        <strain evidence="2">CL2024</strain>
        <tissue evidence="2">Fresh tender leaves</tissue>
    </source>
</reference>
<feature type="region of interest" description="Disordered" evidence="1">
    <location>
        <begin position="1"/>
        <end position="36"/>
    </location>
</feature>